<evidence type="ECO:0000256" key="3">
    <source>
        <dbReference type="ARBA" id="ARBA00022723"/>
    </source>
</evidence>
<dbReference type="SMART" id="SM00490">
    <property type="entry name" value="HELICc"/>
    <property type="match status" value="1"/>
</dbReference>
<keyword evidence="5" id="KW-0227">DNA damage</keyword>
<accession>A0ABS6JIW1</accession>
<dbReference type="PROSITE" id="PS51194">
    <property type="entry name" value="HELICASE_CTER"/>
    <property type="match status" value="1"/>
</dbReference>
<dbReference type="InterPro" id="IPR018982">
    <property type="entry name" value="RQC_domain"/>
</dbReference>
<dbReference type="InterPro" id="IPR004589">
    <property type="entry name" value="DNA_helicase_ATP-dep_RecQ"/>
</dbReference>
<feature type="domain" description="Helicase C-terminal" evidence="19">
    <location>
        <begin position="219"/>
        <end position="363"/>
    </location>
</feature>
<evidence type="ECO:0000256" key="15">
    <source>
        <dbReference type="NCBIfam" id="TIGR01389"/>
    </source>
</evidence>
<dbReference type="RefSeq" id="WP_217067756.1">
    <property type="nucleotide sequence ID" value="NZ_JAHQCS010000145.1"/>
</dbReference>
<comment type="similarity">
    <text evidence="2">Belongs to the helicase family. RecQ subfamily.</text>
</comment>
<evidence type="ECO:0000259" key="19">
    <source>
        <dbReference type="PROSITE" id="PS51194"/>
    </source>
</evidence>
<feature type="compositionally biased region" description="Polar residues" evidence="16">
    <location>
        <begin position="597"/>
        <end position="611"/>
    </location>
</feature>
<dbReference type="CDD" id="cd18794">
    <property type="entry name" value="SF2_C_RecQ"/>
    <property type="match status" value="1"/>
</dbReference>
<protein>
    <recommendedName>
        <fullName evidence="15">DNA helicase RecQ</fullName>
        <ecNumber evidence="15">5.6.2.4</ecNumber>
    </recommendedName>
</protein>
<dbReference type="Pfam" id="PF00570">
    <property type="entry name" value="HRDC"/>
    <property type="match status" value="1"/>
</dbReference>
<dbReference type="SMART" id="SM00956">
    <property type="entry name" value="RQC"/>
    <property type="match status" value="1"/>
</dbReference>
<keyword evidence="13" id="KW-0413">Isomerase</keyword>
<dbReference type="PROSITE" id="PS51192">
    <property type="entry name" value="HELICASE_ATP_BIND_1"/>
    <property type="match status" value="1"/>
</dbReference>
<evidence type="ECO:0000256" key="4">
    <source>
        <dbReference type="ARBA" id="ARBA00022741"/>
    </source>
</evidence>
<dbReference type="Pfam" id="PF00271">
    <property type="entry name" value="Helicase_C"/>
    <property type="match status" value="1"/>
</dbReference>
<feature type="domain" description="Helicase ATP-binding" evidence="18">
    <location>
        <begin position="26"/>
        <end position="195"/>
    </location>
</feature>
<keyword evidence="21" id="KW-1185">Reference proteome</keyword>
<keyword evidence="6 20" id="KW-0378">Hydrolase</keyword>
<evidence type="ECO:0000256" key="1">
    <source>
        <dbReference type="ARBA" id="ARBA00001946"/>
    </source>
</evidence>
<dbReference type="Pfam" id="PF09382">
    <property type="entry name" value="RQC"/>
    <property type="match status" value="1"/>
</dbReference>
<dbReference type="CDD" id="cd17920">
    <property type="entry name" value="DEXHc_RecQ"/>
    <property type="match status" value="1"/>
</dbReference>
<dbReference type="InterPro" id="IPR001650">
    <property type="entry name" value="Helicase_C-like"/>
</dbReference>
<dbReference type="NCBIfam" id="TIGR00614">
    <property type="entry name" value="recQ_fam"/>
    <property type="match status" value="1"/>
</dbReference>
<dbReference type="NCBIfam" id="TIGR01389">
    <property type="entry name" value="recQ"/>
    <property type="match status" value="1"/>
</dbReference>
<evidence type="ECO:0000256" key="16">
    <source>
        <dbReference type="SAM" id="MobiDB-lite"/>
    </source>
</evidence>
<keyword evidence="11" id="KW-0233">DNA recombination</keyword>
<dbReference type="Pfam" id="PF00270">
    <property type="entry name" value="DEAD"/>
    <property type="match status" value="1"/>
</dbReference>
<feature type="region of interest" description="Disordered" evidence="16">
    <location>
        <begin position="595"/>
        <end position="623"/>
    </location>
</feature>
<proteinExistence type="inferred from homology"/>
<comment type="cofactor">
    <cofactor evidence="1">
        <name>Mg(2+)</name>
        <dbReference type="ChEBI" id="CHEBI:18420"/>
    </cofactor>
</comment>
<keyword evidence="4" id="KW-0547">Nucleotide-binding</keyword>
<dbReference type="InterPro" id="IPR029491">
    <property type="entry name" value="Helicase_HTH"/>
</dbReference>
<keyword evidence="8" id="KW-0862">Zinc</keyword>
<evidence type="ECO:0000259" key="18">
    <source>
        <dbReference type="PROSITE" id="PS51192"/>
    </source>
</evidence>
<evidence type="ECO:0000259" key="17">
    <source>
        <dbReference type="PROSITE" id="PS50967"/>
    </source>
</evidence>
<name>A0ABS6JIW1_9BACI</name>
<evidence type="ECO:0000256" key="7">
    <source>
        <dbReference type="ARBA" id="ARBA00022806"/>
    </source>
</evidence>
<sequence length="718" mass="81308">MITKARSLLQQHYGYDSFRPGQEEIIKYIWDGKRTMGIMPTGGGKSLCYQIPALLFPGLTIVISPLISLMKDQVDELKSVGIPATYINSSLSIKEVNESLTSMRSGKYKLVYVAPERLEAPSFLGALTGVNISLIAVDEAHCLSQWGHDFRPSYLRIPDLLDQLSNDPAVLALTATATPSVTSDICKALNIHDEQVVQTGFERENLSFHVIKGIDRDNYLKDYILRHQEQSGIIYAATRKEVDRLHSFFSTLGVSAGKYHGGMSTEDRKTIQELFVYDEIKVMVATNAFGMGINKSNVRFVIHYQMPRNIESYYQEAGRAGRDGESSECILLFSPQDIRIQQFLIEQTGMNEERKENEFRKLQAMTNYCHTENCLQSFILDYFGDTHSAKKTCGKCHHCVDERESIDVTREAQMVFSCIKRMRESYGKTMVAQVLVGSSNKKVKQFSFDQLSTYGLMKERTQKEISQFIDYLVASQFLSMSDSGYPVLKLTEKAAEVLRGETRVTRKVEKVVVKVSNKHPFFGTLKEVRTKLAKEVNLPPYMIFSDKTLNEICLHLPDSKSDLLKIKGIGEQKVEKFGQLLLDAISEFKEQHPEFLNTPNSVSTSNKTIPDSTGKKDTNKTPSHLESFNLFKQGMSIREIANSRGIADSTVESHLLRALEDNLSIERERIITEEEIQLIRDTITSIGLENGLKPLKEALPEEISYFQLRFLLKTVEFS</sequence>
<comment type="caution">
    <text evidence="20">The sequence shown here is derived from an EMBL/GenBank/DDBJ whole genome shotgun (WGS) entry which is preliminary data.</text>
</comment>
<dbReference type="Pfam" id="PF16124">
    <property type="entry name" value="RecQ_Zn_bind"/>
    <property type="match status" value="1"/>
</dbReference>
<evidence type="ECO:0000256" key="13">
    <source>
        <dbReference type="ARBA" id="ARBA00023235"/>
    </source>
</evidence>
<dbReference type="SMART" id="SM00341">
    <property type="entry name" value="HRDC"/>
    <property type="match status" value="1"/>
</dbReference>
<keyword evidence="12" id="KW-0234">DNA repair</keyword>
<dbReference type="PANTHER" id="PTHR13710">
    <property type="entry name" value="DNA HELICASE RECQ FAMILY MEMBER"/>
    <property type="match status" value="1"/>
</dbReference>
<dbReference type="GO" id="GO:0003678">
    <property type="term" value="F:DNA helicase activity"/>
    <property type="evidence" value="ECO:0007669"/>
    <property type="project" value="UniProtKB-EC"/>
</dbReference>
<reference evidence="20 21" key="1">
    <citation type="submission" date="2021-06" db="EMBL/GenBank/DDBJ databases">
        <title>Bacillus sp. RD4P76, an endophyte from a halophyte.</title>
        <authorList>
            <person name="Sun J.-Q."/>
        </authorList>
    </citation>
    <scope>NUCLEOTIDE SEQUENCE [LARGE SCALE GENOMIC DNA]</scope>
    <source>
        <strain evidence="20 21">CGMCC 1.15917</strain>
    </source>
</reference>
<evidence type="ECO:0000256" key="8">
    <source>
        <dbReference type="ARBA" id="ARBA00022833"/>
    </source>
</evidence>
<comment type="catalytic activity">
    <reaction evidence="14">
        <text>Couples ATP hydrolysis with the unwinding of duplex DNA by translocating in the 3'-5' direction.</text>
        <dbReference type="EC" id="5.6.2.4"/>
    </reaction>
</comment>
<evidence type="ECO:0000313" key="21">
    <source>
        <dbReference type="Proteomes" id="UP000784880"/>
    </source>
</evidence>
<keyword evidence="3" id="KW-0479">Metal-binding</keyword>
<evidence type="ECO:0000313" key="20">
    <source>
        <dbReference type="EMBL" id="MBU9713605.1"/>
    </source>
</evidence>
<organism evidence="20 21">
    <name type="scientific">Evansella tamaricis</name>
    <dbReference type="NCBI Taxonomy" id="2069301"/>
    <lineage>
        <taxon>Bacteria</taxon>
        <taxon>Bacillati</taxon>
        <taxon>Bacillota</taxon>
        <taxon>Bacilli</taxon>
        <taxon>Bacillales</taxon>
        <taxon>Bacillaceae</taxon>
        <taxon>Evansella</taxon>
    </lineage>
</organism>
<evidence type="ECO:0000256" key="9">
    <source>
        <dbReference type="ARBA" id="ARBA00022840"/>
    </source>
</evidence>
<dbReference type="PANTHER" id="PTHR13710:SF105">
    <property type="entry name" value="ATP-DEPENDENT DNA HELICASE Q1"/>
    <property type="match status" value="1"/>
</dbReference>
<evidence type="ECO:0000256" key="5">
    <source>
        <dbReference type="ARBA" id="ARBA00022763"/>
    </source>
</evidence>
<dbReference type="GO" id="GO:0016787">
    <property type="term" value="F:hydrolase activity"/>
    <property type="evidence" value="ECO:0007669"/>
    <property type="project" value="UniProtKB-KW"/>
</dbReference>
<dbReference type="EMBL" id="JAHQCS010000145">
    <property type="protein sequence ID" value="MBU9713605.1"/>
    <property type="molecule type" value="Genomic_DNA"/>
</dbReference>
<dbReference type="InterPro" id="IPR011545">
    <property type="entry name" value="DEAD/DEAH_box_helicase_dom"/>
</dbReference>
<gene>
    <name evidence="20" type="primary">recQ</name>
    <name evidence="20" type="ORF">KS419_17895</name>
</gene>
<keyword evidence="9" id="KW-0067">ATP-binding</keyword>
<evidence type="ECO:0000256" key="2">
    <source>
        <dbReference type="ARBA" id="ARBA00005446"/>
    </source>
</evidence>
<evidence type="ECO:0000256" key="6">
    <source>
        <dbReference type="ARBA" id="ARBA00022801"/>
    </source>
</evidence>
<dbReference type="PROSITE" id="PS50967">
    <property type="entry name" value="HRDC"/>
    <property type="match status" value="1"/>
</dbReference>
<evidence type="ECO:0000256" key="11">
    <source>
        <dbReference type="ARBA" id="ARBA00023172"/>
    </source>
</evidence>
<dbReference type="InterPro" id="IPR006293">
    <property type="entry name" value="DNA_helicase_ATP-dep_RecQ_bac"/>
</dbReference>
<dbReference type="InterPro" id="IPR014001">
    <property type="entry name" value="Helicase_ATP-bd"/>
</dbReference>
<dbReference type="SMART" id="SM00487">
    <property type="entry name" value="DEXDc"/>
    <property type="match status" value="1"/>
</dbReference>
<feature type="domain" description="HRDC" evidence="17">
    <location>
        <begin position="515"/>
        <end position="595"/>
    </location>
</feature>
<evidence type="ECO:0000256" key="12">
    <source>
        <dbReference type="ARBA" id="ARBA00023204"/>
    </source>
</evidence>
<keyword evidence="10" id="KW-0238">DNA-binding</keyword>
<dbReference type="Proteomes" id="UP000784880">
    <property type="component" value="Unassembled WGS sequence"/>
</dbReference>
<dbReference type="EC" id="5.6.2.4" evidence="15"/>
<evidence type="ECO:0000256" key="10">
    <source>
        <dbReference type="ARBA" id="ARBA00023125"/>
    </source>
</evidence>
<dbReference type="InterPro" id="IPR002121">
    <property type="entry name" value="HRDC_dom"/>
</dbReference>
<keyword evidence="7 20" id="KW-0347">Helicase</keyword>
<dbReference type="InterPro" id="IPR032284">
    <property type="entry name" value="RecQ_Zn-bd"/>
</dbReference>
<dbReference type="Pfam" id="PF14493">
    <property type="entry name" value="HTH_40"/>
    <property type="match status" value="1"/>
</dbReference>
<evidence type="ECO:0000256" key="14">
    <source>
        <dbReference type="ARBA" id="ARBA00034617"/>
    </source>
</evidence>